<dbReference type="EMBL" id="BGZK01001342">
    <property type="protein sequence ID" value="GBP77685.1"/>
    <property type="molecule type" value="Genomic_DNA"/>
</dbReference>
<accession>A0A4C1YTQ2</accession>
<sequence>MMCVLLAGGWIMWDGRALGAARGRGWGGPWWYASRRSWPPHSHRQPWQPARQAKFTSMFDGLRVIQNDPMPLFLSVTILSSVLSLSGREPPSHKLCVRDRASPRSRGLEGTKGGKANGAWRERPVRRERRRRRWRRAASAPAACPAPRRIDHGSGARTLKSYWSAEGLIGARAPSGGTSFKEVRVERGLVPLFWRHYNTQGVAARWRLHDISVHGYVYASHRTEDGHRRPCLLSIPEESPVRCRAPLGIGFMMEGKVG</sequence>
<feature type="region of interest" description="Disordered" evidence="1">
    <location>
        <begin position="87"/>
        <end position="151"/>
    </location>
</feature>
<organism evidence="3 4">
    <name type="scientific">Eumeta variegata</name>
    <name type="common">Bagworm moth</name>
    <name type="synonym">Eumeta japonica</name>
    <dbReference type="NCBI Taxonomy" id="151549"/>
    <lineage>
        <taxon>Eukaryota</taxon>
        <taxon>Metazoa</taxon>
        <taxon>Ecdysozoa</taxon>
        <taxon>Arthropoda</taxon>
        <taxon>Hexapoda</taxon>
        <taxon>Insecta</taxon>
        <taxon>Pterygota</taxon>
        <taxon>Neoptera</taxon>
        <taxon>Endopterygota</taxon>
        <taxon>Lepidoptera</taxon>
        <taxon>Glossata</taxon>
        <taxon>Ditrysia</taxon>
        <taxon>Tineoidea</taxon>
        <taxon>Psychidae</taxon>
        <taxon>Oiketicinae</taxon>
        <taxon>Eumeta</taxon>
    </lineage>
</organism>
<dbReference type="AlphaFoldDB" id="A0A4C1YTQ2"/>
<feature type="compositionally biased region" description="Basic residues" evidence="1">
    <location>
        <begin position="126"/>
        <end position="136"/>
    </location>
</feature>
<proteinExistence type="predicted"/>
<comment type="caution">
    <text evidence="3">The sequence shown here is derived from an EMBL/GenBank/DDBJ whole genome shotgun (WGS) entry which is preliminary data.</text>
</comment>
<evidence type="ECO:0000313" key="4">
    <source>
        <dbReference type="Proteomes" id="UP000299102"/>
    </source>
</evidence>
<feature type="signal peptide" evidence="2">
    <location>
        <begin position="1"/>
        <end position="17"/>
    </location>
</feature>
<feature type="chain" id="PRO_5020032722" evidence="2">
    <location>
        <begin position="18"/>
        <end position="258"/>
    </location>
</feature>
<reference evidence="3 4" key="1">
    <citation type="journal article" date="2019" name="Commun. Biol.">
        <title>The bagworm genome reveals a unique fibroin gene that provides high tensile strength.</title>
        <authorList>
            <person name="Kono N."/>
            <person name="Nakamura H."/>
            <person name="Ohtoshi R."/>
            <person name="Tomita M."/>
            <person name="Numata K."/>
            <person name="Arakawa K."/>
        </authorList>
    </citation>
    <scope>NUCLEOTIDE SEQUENCE [LARGE SCALE GENOMIC DNA]</scope>
</reference>
<name>A0A4C1YTQ2_EUMVA</name>
<dbReference type="OrthoDB" id="7458999at2759"/>
<evidence type="ECO:0000256" key="1">
    <source>
        <dbReference type="SAM" id="MobiDB-lite"/>
    </source>
</evidence>
<protein>
    <submittedName>
        <fullName evidence="3">Uncharacterized protein</fullName>
    </submittedName>
</protein>
<feature type="compositionally biased region" description="Low complexity" evidence="1">
    <location>
        <begin position="137"/>
        <end position="147"/>
    </location>
</feature>
<gene>
    <name evidence="3" type="ORF">EVAR_60397_1</name>
</gene>
<dbReference type="Proteomes" id="UP000299102">
    <property type="component" value="Unassembled WGS sequence"/>
</dbReference>
<evidence type="ECO:0000256" key="2">
    <source>
        <dbReference type="SAM" id="SignalP"/>
    </source>
</evidence>
<keyword evidence="2" id="KW-0732">Signal</keyword>
<feature type="compositionally biased region" description="Basic and acidic residues" evidence="1">
    <location>
        <begin position="90"/>
        <end position="109"/>
    </location>
</feature>
<evidence type="ECO:0000313" key="3">
    <source>
        <dbReference type="EMBL" id="GBP77685.1"/>
    </source>
</evidence>
<keyword evidence="4" id="KW-1185">Reference proteome</keyword>